<name>A0ABV3SNB8_9HYPH</name>
<keyword evidence="3" id="KW-0813">Transport</keyword>
<evidence type="ECO:0000256" key="2">
    <source>
        <dbReference type="ARBA" id="ARBA00008335"/>
    </source>
</evidence>
<keyword evidence="11" id="KW-1185">Reference proteome</keyword>
<feature type="transmembrane region" description="Helical" evidence="8">
    <location>
        <begin position="371"/>
        <end position="394"/>
    </location>
</feature>
<gene>
    <name evidence="10" type="ORF">ABGN05_21710</name>
</gene>
<feature type="transmembrane region" description="Helical" evidence="8">
    <location>
        <begin position="171"/>
        <end position="192"/>
    </location>
</feature>
<dbReference type="CDD" id="cd17324">
    <property type="entry name" value="MFS_NepI_like"/>
    <property type="match status" value="1"/>
</dbReference>
<feature type="transmembrane region" description="Helical" evidence="8">
    <location>
        <begin position="347"/>
        <end position="365"/>
    </location>
</feature>
<reference evidence="10 11" key="1">
    <citation type="submission" date="2024-05" db="EMBL/GenBank/DDBJ databases">
        <authorList>
            <person name="Jiang F."/>
        </authorList>
    </citation>
    <scope>NUCLEOTIDE SEQUENCE [LARGE SCALE GENOMIC DNA]</scope>
    <source>
        <strain evidence="10 11">LZ166</strain>
    </source>
</reference>
<evidence type="ECO:0000259" key="9">
    <source>
        <dbReference type="PROSITE" id="PS50850"/>
    </source>
</evidence>
<feature type="transmembrane region" description="Helical" evidence="8">
    <location>
        <begin position="258"/>
        <end position="277"/>
    </location>
</feature>
<evidence type="ECO:0000313" key="11">
    <source>
        <dbReference type="Proteomes" id="UP001556692"/>
    </source>
</evidence>
<evidence type="ECO:0000313" key="10">
    <source>
        <dbReference type="EMBL" id="MEX0408284.1"/>
    </source>
</evidence>
<dbReference type="Gene3D" id="1.20.1250.20">
    <property type="entry name" value="MFS general substrate transporter like domains"/>
    <property type="match status" value="1"/>
</dbReference>
<comment type="similarity">
    <text evidence="2">Belongs to the major facilitator superfamily.</text>
</comment>
<evidence type="ECO:0000256" key="4">
    <source>
        <dbReference type="ARBA" id="ARBA00022475"/>
    </source>
</evidence>
<dbReference type="InterPro" id="IPR036259">
    <property type="entry name" value="MFS_trans_sf"/>
</dbReference>
<evidence type="ECO:0000256" key="6">
    <source>
        <dbReference type="ARBA" id="ARBA00022989"/>
    </source>
</evidence>
<keyword evidence="7 8" id="KW-0472">Membrane</keyword>
<dbReference type="EMBL" id="JBDPGJ010000005">
    <property type="protein sequence ID" value="MEX0408284.1"/>
    <property type="molecule type" value="Genomic_DNA"/>
</dbReference>
<dbReference type="Pfam" id="PF07690">
    <property type="entry name" value="MFS_1"/>
    <property type="match status" value="1"/>
</dbReference>
<feature type="transmembrane region" description="Helical" evidence="8">
    <location>
        <begin position="20"/>
        <end position="43"/>
    </location>
</feature>
<comment type="caution">
    <text evidence="10">The sequence shown here is derived from an EMBL/GenBank/DDBJ whole genome shotgun (WGS) entry which is preliminary data.</text>
</comment>
<feature type="transmembrane region" description="Helical" evidence="8">
    <location>
        <begin position="55"/>
        <end position="79"/>
    </location>
</feature>
<dbReference type="RefSeq" id="WP_367956154.1">
    <property type="nucleotide sequence ID" value="NZ_JBDPGJ010000005.1"/>
</dbReference>
<organism evidence="10 11">
    <name type="scientific">Aquibium pacificus</name>
    <dbReference type="NCBI Taxonomy" id="3153579"/>
    <lineage>
        <taxon>Bacteria</taxon>
        <taxon>Pseudomonadati</taxon>
        <taxon>Pseudomonadota</taxon>
        <taxon>Alphaproteobacteria</taxon>
        <taxon>Hyphomicrobiales</taxon>
        <taxon>Phyllobacteriaceae</taxon>
        <taxon>Aquibium</taxon>
    </lineage>
</organism>
<evidence type="ECO:0000256" key="3">
    <source>
        <dbReference type="ARBA" id="ARBA00022448"/>
    </source>
</evidence>
<evidence type="ECO:0000256" key="7">
    <source>
        <dbReference type="ARBA" id="ARBA00023136"/>
    </source>
</evidence>
<keyword evidence="5 8" id="KW-0812">Transmembrane</keyword>
<keyword evidence="4" id="KW-1003">Cell membrane</keyword>
<comment type="subcellular location">
    <subcellularLocation>
        <location evidence="1">Cell membrane</location>
        <topology evidence="1">Multi-pass membrane protein</topology>
    </subcellularLocation>
</comment>
<evidence type="ECO:0000256" key="5">
    <source>
        <dbReference type="ARBA" id="ARBA00022692"/>
    </source>
</evidence>
<dbReference type="PROSITE" id="PS50850">
    <property type="entry name" value="MFS"/>
    <property type="match status" value="1"/>
</dbReference>
<dbReference type="SUPFAM" id="SSF103473">
    <property type="entry name" value="MFS general substrate transporter"/>
    <property type="match status" value="1"/>
</dbReference>
<proteinExistence type="inferred from homology"/>
<dbReference type="PANTHER" id="PTHR43271">
    <property type="entry name" value="BLL2771 PROTEIN"/>
    <property type="match status" value="1"/>
</dbReference>
<sequence length="409" mass="42349">MTTPFPPASGRFRMAAADGWRYGVITLIAFLTLVDLFAAQAILPSLVEAFGVSRAAMGFAVNASTFGMALASLGVAFFGRSIDRRNGIWISLVVLAVPTSLLAFTHDLTVFTLLRVAQGLCMATAFTLTMSYLAEHFEPRATTGALAAYVTGNVASNFFGRLMSASLADTFGLSPTFLVFAALNVAGGVLVLSTLKATERMMGAGGGTTPRRDWRECLGNPALRWSFLIGFLVLFVFIGTFTYVNFRLTADPIGLSPMALGLVYLVFLPSMVTTPLAGRLSAARGPSAAIVFGLGVAVLGLLMALSPVLAVALPGLALVAIGTFLAQAVVTGHVGRTAGGARTAASGIYLASYYVGGLAGGVVLGQVYDRVGWSACIAVLVVATALAAAAGLRLGARPLADLRAHEKPA</sequence>
<evidence type="ECO:0000256" key="8">
    <source>
        <dbReference type="SAM" id="Phobius"/>
    </source>
</evidence>
<dbReference type="PANTHER" id="PTHR43271:SF2">
    <property type="entry name" value="BLL2771 PROTEIN"/>
    <property type="match status" value="1"/>
</dbReference>
<dbReference type="InterPro" id="IPR011701">
    <property type="entry name" value="MFS"/>
</dbReference>
<feature type="domain" description="Major facilitator superfamily (MFS) profile" evidence="9">
    <location>
        <begin position="21"/>
        <end position="401"/>
    </location>
</feature>
<feature type="transmembrane region" description="Helical" evidence="8">
    <location>
        <begin position="289"/>
        <end position="310"/>
    </location>
</feature>
<keyword evidence="6 8" id="KW-1133">Transmembrane helix</keyword>
<evidence type="ECO:0000256" key="1">
    <source>
        <dbReference type="ARBA" id="ARBA00004651"/>
    </source>
</evidence>
<dbReference type="Proteomes" id="UP001556692">
    <property type="component" value="Unassembled WGS sequence"/>
</dbReference>
<dbReference type="InterPro" id="IPR020846">
    <property type="entry name" value="MFS_dom"/>
</dbReference>
<feature type="transmembrane region" description="Helical" evidence="8">
    <location>
        <begin position="86"/>
        <end position="104"/>
    </location>
</feature>
<accession>A0ABV3SNB8</accession>
<feature type="transmembrane region" description="Helical" evidence="8">
    <location>
        <begin position="225"/>
        <end position="246"/>
    </location>
</feature>
<protein>
    <submittedName>
        <fullName evidence="10">MFS transporter</fullName>
    </submittedName>
</protein>
<feature type="transmembrane region" description="Helical" evidence="8">
    <location>
        <begin position="316"/>
        <end position="335"/>
    </location>
</feature>